<dbReference type="SUPFAM" id="SSF101874">
    <property type="entry name" value="YceI-like"/>
    <property type="match status" value="1"/>
</dbReference>
<name>A0ABW9RYB0_9BACT</name>
<dbReference type="PANTHER" id="PTHR34406">
    <property type="entry name" value="PROTEIN YCEI"/>
    <property type="match status" value="1"/>
</dbReference>
<organism evidence="2 3">
    <name type="scientific">Fulvivirga kasyanovii</name>
    <dbReference type="NCBI Taxonomy" id="396812"/>
    <lineage>
        <taxon>Bacteria</taxon>
        <taxon>Pseudomonadati</taxon>
        <taxon>Bacteroidota</taxon>
        <taxon>Cytophagia</taxon>
        <taxon>Cytophagales</taxon>
        <taxon>Fulvivirgaceae</taxon>
        <taxon>Fulvivirga</taxon>
    </lineage>
</organism>
<reference evidence="2 3" key="1">
    <citation type="submission" date="2019-02" db="EMBL/GenBank/DDBJ databases">
        <authorList>
            <person name="Goldberg S.R."/>
            <person name="Haltli B.A."/>
            <person name="Correa H."/>
            <person name="Russell K.G."/>
        </authorList>
    </citation>
    <scope>NUCLEOTIDE SEQUENCE [LARGE SCALE GENOMIC DNA]</scope>
    <source>
        <strain evidence="2 3">JCM 16186</strain>
    </source>
</reference>
<protein>
    <submittedName>
        <fullName evidence="2">YceI family protein</fullName>
    </submittedName>
</protein>
<dbReference type="Gene3D" id="2.40.128.110">
    <property type="entry name" value="Lipid/polyisoprenoid-binding, YceI-like"/>
    <property type="match status" value="1"/>
</dbReference>
<feature type="domain" description="Lipid/polyisoprenoid-binding YceI-like" evidence="1">
    <location>
        <begin position="9"/>
        <end position="136"/>
    </location>
</feature>
<evidence type="ECO:0000313" key="2">
    <source>
        <dbReference type="EMBL" id="MTI28020.1"/>
    </source>
</evidence>
<dbReference type="PANTHER" id="PTHR34406:SF1">
    <property type="entry name" value="PROTEIN YCEI"/>
    <property type="match status" value="1"/>
</dbReference>
<evidence type="ECO:0000313" key="3">
    <source>
        <dbReference type="Proteomes" id="UP000798808"/>
    </source>
</evidence>
<evidence type="ECO:0000259" key="1">
    <source>
        <dbReference type="Pfam" id="PF04264"/>
    </source>
</evidence>
<gene>
    <name evidence="2" type="ORF">E1163_23890</name>
</gene>
<proteinExistence type="predicted"/>
<dbReference type="InterPro" id="IPR007372">
    <property type="entry name" value="Lipid/polyisoprenoid-bd_YceI"/>
</dbReference>
<accession>A0ABW9RYB0</accession>
<dbReference type="EMBL" id="SMLW01000650">
    <property type="protein sequence ID" value="MTI28020.1"/>
    <property type="molecule type" value="Genomic_DNA"/>
</dbReference>
<dbReference type="InterPro" id="IPR036761">
    <property type="entry name" value="TTHA0802/YceI-like_sf"/>
</dbReference>
<dbReference type="Proteomes" id="UP000798808">
    <property type="component" value="Unassembled WGS sequence"/>
</dbReference>
<keyword evidence="3" id="KW-1185">Reference proteome</keyword>
<dbReference type="Pfam" id="PF04264">
    <property type="entry name" value="YceI"/>
    <property type="match status" value="1"/>
</dbReference>
<comment type="caution">
    <text evidence="2">The sequence shown here is derived from an EMBL/GenBank/DDBJ whole genome shotgun (WGS) entry which is preliminary data.</text>
</comment>
<sequence length="141" mass="16233">MENIAADNKDGSSVFDEESKQIVFSIPITSFKFDKSLMQEHFNENYMESEKYPKAIFKGEVLNYEKGKANQKVTAKGDMTIHGVTRTINVDGVMEYKDGKLQLNSVFPVRLEDYKVKIPQVLWQNIAEEVEVTINFIYKPI</sequence>